<dbReference type="RefSeq" id="WP_144335111.1">
    <property type="nucleotide sequence ID" value="NZ_VJWA01000002.1"/>
</dbReference>
<accession>A0A552U9P4</accession>
<dbReference type="Gene3D" id="2.60.120.10">
    <property type="entry name" value="Jelly Rolls"/>
    <property type="match status" value="1"/>
</dbReference>
<organism evidence="2 3">
    <name type="scientific">Glacieibacterium frigidum</name>
    <dbReference type="NCBI Taxonomy" id="2593303"/>
    <lineage>
        <taxon>Bacteria</taxon>
        <taxon>Pseudomonadati</taxon>
        <taxon>Pseudomonadota</taxon>
        <taxon>Alphaproteobacteria</taxon>
        <taxon>Sphingomonadales</taxon>
        <taxon>Sphingosinicellaceae</taxon>
        <taxon>Glacieibacterium</taxon>
    </lineage>
</organism>
<evidence type="ECO:0000313" key="3">
    <source>
        <dbReference type="Proteomes" id="UP000317894"/>
    </source>
</evidence>
<dbReference type="SUPFAM" id="SSF51182">
    <property type="entry name" value="RmlC-like cupins"/>
    <property type="match status" value="1"/>
</dbReference>
<dbReference type="AlphaFoldDB" id="A0A552U9P4"/>
<dbReference type="InterPro" id="IPR011051">
    <property type="entry name" value="RmlC_Cupin_sf"/>
</dbReference>
<evidence type="ECO:0000259" key="1">
    <source>
        <dbReference type="Pfam" id="PF12973"/>
    </source>
</evidence>
<reference evidence="2 3" key="1">
    <citation type="submission" date="2019-07" db="EMBL/GenBank/DDBJ databases">
        <title>Novel species isolated from glacier.</title>
        <authorList>
            <person name="Liu Q."/>
            <person name="Xin Y.-H."/>
        </authorList>
    </citation>
    <scope>NUCLEOTIDE SEQUENCE [LARGE SCALE GENOMIC DNA]</scope>
    <source>
        <strain evidence="2 3">LB1R16</strain>
    </source>
</reference>
<feature type="domain" description="ChrR-like cupin" evidence="1">
    <location>
        <begin position="32"/>
        <end position="138"/>
    </location>
</feature>
<proteinExistence type="predicted"/>
<dbReference type="EMBL" id="VJWA01000002">
    <property type="protein sequence ID" value="TRW14941.1"/>
    <property type="molecule type" value="Genomic_DNA"/>
</dbReference>
<comment type="caution">
    <text evidence="2">The sequence shown here is derived from an EMBL/GenBank/DDBJ whole genome shotgun (WGS) entry which is preliminary data.</text>
</comment>
<sequence>MADADPQIPPALAVFAAKMAARPVVPATSDQQTLHVGIGDLPWLEAGDGSALQLLHVDLNQGIWIANNRLPPGYKVIKHYHTGQVYAVTHQGRWFYAESPEAMNSPGSYLYEPAGSVHTLCTPADQQGDTIAWFAVHGANVNLDADGNILSVFDARAVLDIYRGWCDAMGHRYDALIVIGE</sequence>
<name>A0A552U9P4_9SPHN</name>
<keyword evidence="3" id="KW-1185">Reference proteome</keyword>
<gene>
    <name evidence="2" type="ORF">FMM06_14870</name>
</gene>
<dbReference type="OrthoDB" id="9793521at2"/>
<evidence type="ECO:0000313" key="2">
    <source>
        <dbReference type="EMBL" id="TRW14941.1"/>
    </source>
</evidence>
<dbReference type="Proteomes" id="UP000317894">
    <property type="component" value="Unassembled WGS sequence"/>
</dbReference>
<dbReference type="CDD" id="cd20302">
    <property type="entry name" value="cupin_DAD"/>
    <property type="match status" value="1"/>
</dbReference>
<dbReference type="InterPro" id="IPR025979">
    <property type="entry name" value="ChrR-like_cupin_dom"/>
</dbReference>
<dbReference type="InterPro" id="IPR014710">
    <property type="entry name" value="RmlC-like_jellyroll"/>
</dbReference>
<dbReference type="Pfam" id="PF12973">
    <property type="entry name" value="Cupin_7"/>
    <property type="match status" value="1"/>
</dbReference>
<protein>
    <submittedName>
        <fullName evidence="2">Cupin</fullName>
    </submittedName>
</protein>